<dbReference type="SUPFAM" id="SSF47384">
    <property type="entry name" value="Homodimeric domain of signal transducing histidine kinase"/>
    <property type="match status" value="1"/>
</dbReference>
<dbReference type="SMART" id="SM00073">
    <property type="entry name" value="HPT"/>
    <property type="match status" value="1"/>
</dbReference>
<dbReference type="SMART" id="SM00448">
    <property type="entry name" value="REC"/>
    <property type="match status" value="1"/>
</dbReference>
<evidence type="ECO:0000256" key="4">
    <source>
        <dbReference type="ARBA" id="ARBA00022679"/>
    </source>
</evidence>
<keyword evidence="16" id="KW-1185">Reference proteome</keyword>
<dbReference type="GO" id="GO:0016301">
    <property type="term" value="F:kinase activity"/>
    <property type="evidence" value="ECO:0007669"/>
    <property type="project" value="UniProtKB-KW"/>
</dbReference>
<name>A0ABT5A5A0_9CYAN</name>
<evidence type="ECO:0000256" key="2">
    <source>
        <dbReference type="ARBA" id="ARBA00012438"/>
    </source>
</evidence>
<feature type="modified residue" description="Phosphohistidine" evidence="7">
    <location>
        <position position="47"/>
    </location>
</feature>
<feature type="modified residue" description="4-aspartylphosphate" evidence="8">
    <location>
        <position position="986"/>
    </location>
</feature>
<keyword evidence="4" id="KW-0808">Transferase</keyword>
<dbReference type="Pfam" id="PF02895">
    <property type="entry name" value="H-kinase_dim"/>
    <property type="match status" value="1"/>
</dbReference>
<gene>
    <name evidence="15" type="ORF">PN492_08875</name>
</gene>
<dbReference type="Gene3D" id="3.30.565.10">
    <property type="entry name" value="Histidine kinase-like ATPase, C-terminal domain"/>
    <property type="match status" value="1"/>
</dbReference>
<feature type="domain" description="Response regulatory" evidence="12">
    <location>
        <begin position="936"/>
        <end position="1053"/>
    </location>
</feature>
<evidence type="ECO:0000256" key="10">
    <source>
        <dbReference type="SAM" id="MobiDB-lite"/>
    </source>
</evidence>
<dbReference type="Pfam" id="PF02518">
    <property type="entry name" value="HATPase_c"/>
    <property type="match status" value="1"/>
</dbReference>
<evidence type="ECO:0000256" key="9">
    <source>
        <dbReference type="SAM" id="Coils"/>
    </source>
</evidence>
<feature type="domain" description="HPt" evidence="14">
    <location>
        <begin position="1"/>
        <end position="104"/>
    </location>
</feature>
<protein>
    <recommendedName>
        <fullName evidence="2">histidine kinase</fullName>
        <ecNumber evidence="2">2.7.13.3</ecNumber>
    </recommendedName>
</protein>
<dbReference type="PROSITE" id="PS50109">
    <property type="entry name" value="HIS_KIN"/>
    <property type="match status" value="1"/>
</dbReference>
<dbReference type="PANTHER" id="PTHR43395:SF1">
    <property type="entry name" value="CHEMOTAXIS PROTEIN CHEA"/>
    <property type="match status" value="1"/>
</dbReference>
<evidence type="ECO:0000259" key="14">
    <source>
        <dbReference type="PROSITE" id="PS50894"/>
    </source>
</evidence>
<dbReference type="InterPro" id="IPR036097">
    <property type="entry name" value="HisK_dim/P_sf"/>
</dbReference>
<proteinExistence type="predicted"/>
<dbReference type="InterPro" id="IPR011006">
    <property type="entry name" value="CheY-like_superfamily"/>
</dbReference>
<dbReference type="SMART" id="SM00260">
    <property type="entry name" value="CheW"/>
    <property type="match status" value="1"/>
</dbReference>
<dbReference type="PROSITE" id="PS50894">
    <property type="entry name" value="HPT"/>
    <property type="match status" value="1"/>
</dbReference>
<evidence type="ECO:0000259" key="11">
    <source>
        <dbReference type="PROSITE" id="PS50109"/>
    </source>
</evidence>
<dbReference type="InterPro" id="IPR036641">
    <property type="entry name" value="HPT_dom_sf"/>
</dbReference>
<evidence type="ECO:0000256" key="6">
    <source>
        <dbReference type="ARBA" id="ARBA00023012"/>
    </source>
</evidence>
<dbReference type="InterPro" id="IPR003594">
    <property type="entry name" value="HATPase_dom"/>
</dbReference>
<organism evidence="15 16">
    <name type="scientific">Dolichospermum circinale CS-537/01</name>
    <dbReference type="NCBI Taxonomy" id="3021739"/>
    <lineage>
        <taxon>Bacteria</taxon>
        <taxon>Bacillati</taxon>
        <taxon>Cyanobacteriota</taxon>
        <taxon>Cyanophyceae</taxon>
        <taxon>Nostocales</taxon>
        <taxon>Aphanizomenonaceae</taxon>
        <taxon>Dolichospermum</taxon>
        <taxon>Dolichospermum circinale</taxon>
    </lineage>
</organism>
<dbReference type="Gene3D" id="2.30.30.40">
    <property type="entry name" value="SH3 Domains"/>
    <property type="match status" value="1"/>
</dbReference>
<evidence type="ECO:0000256" key="5">
    <source>
        <dbReference type="ARBA" id="ARBA00022777"/>
    </source>
</evidence>
<dbReference type="InterPro" id="IPR001789">
    <property type="entry name" value="Sig_transdc_resp-reg_receiver"/>
</dbReference>
<dbReference type="SMART" id="SM01231">
    <property type="entry name" value="H-kinase_dim"/>
    <property type="match status" value="1"/>
</dbReference>
<feature type="domain" description="Histidine kinase" evidence="11">
    <location>
        <begin position="528"/>
        <end position="763"/>
    </location>
</feature>
<dbReference type="Proteomes" id="UP001212123">
    <property type="component" value="Unassembled WGS sequence"/>
</dbReference>
<dbReference type="Gene3D" id="1.10.287.560">
    <property type="entry name" value="Histidine kinase CheA-like, homodimeric domain"/>
    <property type="match status" value="1"/>
</dbReference>
<feature type="compositionally biased region" description="Polar residues" evidence="10">
    <location>
        <begin position="388"/>
        <end position="400"/>
    </location>
</feature>
<dbReference type="PRINTS" id="PR00344">
    <property type="entry name" value="BCTRLSENSOR"/>
</dbReference>
<evidence type="ECO:0000256" key="7">
    <source>
        <dbReference type="PROSITE-ProRule" id="PRU00110"/>
    </source>
</evidence>
<sequence length="1061" mass="118949">MQPEEQILGYFIEEAKEQLNTIEQGLLNLEITLKNAEMMNEIFRAAHSLKGSASMLGLSSIQHISHCLEDWFKILQEHPVRVDLNLESLLLDICDRLKILIDNLSFPTDLSEQESEVVISKWLDEHRKKLQSLIPIYDHDHLDVESSELNSFAGLFVTDISTLDDNWPAEEILEDITNYQLLTTDNEIDDHDQDLSDLLLEIDDNDQDLSDLLLWEDEKTSSKDVEFFDLIGSQKIDHLFNDVVETNRDGNFNLSLWEEENELSTSPYLEITSSASETDSAITISLTEASLLNELAQIEGILAATPREIVNQVVIENEDFMDLEALLDENEDDAPQISSKPLVIGQSAVVESENPFSVWKPEDDFSQWEDLLTQSDLSSSSKDQILSNTTATSRKTSTNKIPGDKIRGTIGELETIKVPVKQLNDISNVVGELVVNRNTLEQDRERLQQYVDTLLAQAQHLSAAGMKMQEYYEGSLLKASLLSSRRLREYKMDPNASYRFGENVDSQTPPPYQGFSEIEMDQFTPFHVLAQEMIEFIVRVRESASDIEFVSEKIERITQQLGQATSRLQEQLTKSRMVPFSQVIDRLRRGVRDNAIKYGKQVELVTEGVNTLIDKMILDHLTYPLIHILNNAIAHGIETPQVRQATGKSPTGIISIRAVQQVNQTIISVSDDGVGIDHQEVKNKAIKKGIITFKQAQSMSRFDIYKLLFLPCFSTADEVNDIKGRGVGLNVVENDINHIRGRVTTDSTPGIGTTFTIFLPQTLSICRAVLCACDQFKIAFPMDGVEDTLSISVNSQTIQQDLNEESFMIWRGVKLPIKPLKDILVFNRQLTSGKALVTKKNNDMISVLVVRSGNTMLGLQIDQVLGEQEIVIKQFEGPVSKPIGIAGATVLGDGMIMPIADVGEIIDISEGKMFKFWQNPASPPADISNSDHNETTVLIVDDSITVRELLSLTFHKAGYRVEQARDGQEAWDKLRSGLLCNLVLCDIEMPRCDGLELLSRIHQDDTLNHLPVAMLTSRGADKHRKMAVELGASGYFTKPYLEEALLEAAARMLKGEKLVTA</sequence>
<dbReference type="EC" id="2.7.13.3" evidence="2"/>
<dbReference type="Gene3D" id="1.20.120.160">
    <property type="entry name" value="HPT domain"/>
    <property type="match status" value="1"/>
</dbReference>
<dbReference type="InterPro" id="IPR004105">
    <property type="entry name" value="CheA-like_dim"/>
</dbReference>
<dbReference type="SUPFAM" id="SSF50341">
    <property type="entry name" value="CheW-like"/>
    <property type="match status" value="1"/>
</dbReference>
<dbReference type="Pfam" id="PF01627">
    <property type="entry name" value="Hpt"/>
    <property type="match status" value="1"/>
</dbReference>
<dbReference type="InterPro" id="IPR004358">
    <property type="entry name" value="Sig_transdc_His_kin-like_C"/>
</dbReference>
<keyword evidence="6" id="KW-0902">Two-component regulatory system</keyword>
<dbReference type="InterPro" id="IPR051315">
    <property type="entry name" value="Bact_Chemotaxis_CheA"/>
</dbReference>
<dbReference type="PANTHER" id="PTHR43395">
    <property type="entry name" value="SENSOR HISTIDINE KINASE CHEA"/>
    <property type="match status" value="1"/>
</dbReference>
<dbReference type="Pfam" id="PF01584">
    <property type="entry name" value="CheW"/>
    <property type="match status" value="1"/>
</dbReference>
<evidence type="ECO:0000259" key="13">
    <source>
        <dbReference type="PROSITE" id="PS50851"/>
    </source>
</evidence>
<dbReference type="PROSITE" id="PS50110">
    <property type="entry name" value="RESPONSE_REGULATORY"/>
    <property type="match status" value="1"/>
</dbReference>
<comment type="catalytic activity">
    <reaction evidence="1">
        <text>ATP + protein L-histidine = ADP + protein N-phospho-L-histidine.</text>
        <dbReference type="EC" id="2.7.13.3"/>
    </reaction>
</comment>
<dbReference type="PROSITE" id="PS50851">
    <property type="entry name" value="CHEW"/>
    <property type="match status" value="1"/>
</dbReference>
<dbReference type="InterPro" id="IPR008207">
    <property type="entry name" value="Sig_transdc_His_kin_Hpt_dom"/>
</dbReference>
<dbReference type="InterPro" id="IPR037006">
    <property type="entry name" value="CheA-like_homodim_sf"/>
</dbReference>
<evidence type="ECO:0000256" key="8">
    <source>
        <dbReference type="PROSITE-ProRule" id="PRU00169"/>
    </source>
</evidence>
<dbReference type="SUPFAM" id="SSF55874">
    <property type="entry name" value="ATPase domain of HSP90 chaperone/DNA topoisomerase II/histidine kinase"/>
    <property type="match status" value="1"/>
</dbReference>
<keyword evidence="5 15" id="KW-0418">Kinase</keyword>
<keyword evidence="3 8" id="KW-0597">Phosphoprotein</keyword>
<evidence type="ECO:0000256" key="1">
    <source>
        <dbReference type="ARBA" id="ARBA00000085"/>
    </source>
</evidence>
<evidence type="ECO:0000256" key="3">
    <source>
        <dbReference type="ARBA" id="ARBA00022553"/>
    </source>
</evidence>
<feature type="region of interest" description="Disordered" evidence="10">
    <location>
        <begin position="382"/>
        <end position="403"/>
    </location>
</feature>
<dbReference type="CDD" id="cd00088">
    <property type="entry name" value="HPT"/>
    <property type="match status" value="1"/>
</dbReference>
<feature type="coiled-coil region" evidence="9">
    <location>
        <begin position="547"/>
        <end position="574"/>
    </location>
</feature>
<dbReference type="InterPro" id="IPR005467">
    <property type="entry name" value="His_kinase_dom"/>
</dbReference>
<evidence type="ECO:0000313" key="16">
    <source>
        <dbReference type="Proteomes" id="UP001212123"/>
    </source>
</evidence>
<accession>A0ABT5A5A0</accession>
<dbReference type="InterPro" id="IPR036890">
    <property type="entry name" value="HATPase_C_sf"/>
</dbReference>
<comment type="caution">
    <text evidence="15">The sequence shown here is derived from an EMBL/GenBank/DDBJ whole genome shotgun (WGS) entry which is preliminary data.</text>
</comment>
<dbReference type="EMBL" id="JAQMTU010000048">
    <property type="protein sequence ID" value="MDB9486658.1"/>
    <property type="molecule type" value="Genomic_DNA"/>
</dbReference>
<dbReference type="InterPro" id="IPR002545">
    <property type="entry name" value="CheW-lke_dom"/>
</dbReference>
<dbReference type="Pfam" id="PF00072">
    <property type="entry name" value="Response_reg"/>
    <property type="match status" value="1"/>
</dbReference>
<dbReference type="SUPFAM" id="SSF47226">
    <property type="entry name" value="Histidine-containing phosphotransfer domain, HPT domain"/>
    <property type="match status" value="1"/>
</dbReference>
<evidence type="ECO:0000259" key="12">
    <source>
        <dbReference type="PROSITE" id="PS50110"/>
    </source>
</evidence>
<dbReference type="RefSeq" id="WP_271805291.1">
    <property type="nucleotide sequence ID" value="NZ_JAQMTU010000048.1"/>
</dbReference>
<dbReference type="SMART" id="SM00387">
    <property type="entry name" value="HATPase_c"/>
    <property type="match status" value="1"/>
</dbReference>
<keyword evidence="9" id="KW-0175">Coiled coil</keyword>
<evidence type="ECO:0000313" key="15">
    <source>
        <dbReference type="EMBL" id="MDB9486658.1"/>
    </source>
</evidence>
<feature type="domain" description="CheW-like" evidence="13">
    <location>
        <begin position="765"/>
        <end position="911"/>
    </location>
</feature>
<reference evidence="15 16" key="1">
    <citation type="submission" date="2023-01" db="EMBL/GenBank/DDBJ databases">
        <title>Genomes from the Australian National Cyanobacteria Reference Collection.</title>
        <authorList>
            <person name="Willis A."/>
            <person name="Lee E.M.F."/>
        </authorList>
    </citation>
    <scope>NUCLEOTIDE SEQUENCE [LARGE SCALE GENOMIC DNA]</scope>
    <source>
        <strain evidence="15 16">CS-537/01</strain>
    </source>
</reference>
<dbReference type="Gene3D" id="3.40.50.2300">
    <property type="match status" value="1"/>
</dbReference>
<dbReference type="SUPFAM" id="SSF52172">
    <property type="entry name" value="CheY-like"/>
    <property type="match status" value="1"/>
</dbReference>
<dbReference type="InterPro" id="IPR036061">
    <property type="entry name" value="CheW-like_dom_sf"/>
</dbReference>